<comment type="caution">
    <text evidence="1">The sequence shown here is derived from an EMBL/GenBank/DDBJ whole genome shotgun (WGS) entry which is preliminary data.</text>
</comment>
<dbReference type="AlphaFoldDB" id="A0A5N5W2T5"/>
<protein>
    <submittedName>
        <fullName evidence="1">Uncharacterized protein</fullName>
    </submittedName>
</protein>
<dbReference type="Pfam" id="PF20329">
    <property type="entry name" value="DUF6624"/>
    <property type="match status" value="1"/>
</dbReference>
<keyword evidence="2" id="KW-1185">Reference proteome</keyword>
<reference evidence="1 2" key="1">
    <citation type="journal article" date="2019" name="Microb. Cell Fact.">
        <title>Exploring novel herbicidin analogues by transcriptional regulator overexpression and MS/MS molecular networking.</title>
        <authorList>
            <person name="Shi Y."/>
            <person name="Gu R."/>
            <person name="Li Y."/>
            <person name="Wang X."/>
            <person name="Ren W."/>
            <person name="Li X."/>
            <person name="Wang L."/>
            <person name="Xie Y."/>
            <person name="Hong B."/>
        </authorList>
    </citation>
    <scope>NUCLEOTIDE SEQUENCE [LARGE SCALE GENOMIC DNA]</scope>
    <source>
        <strain evidence="1 2">US-43</strain>
    </source>
</reference>
<dbReference type="RefSeq" id="WP_152265304.1">
    <property type="nucleotide sequence ID" value="NZ_VOKX01000107.1"/>
</dbReference>
<name>A0A5N5W2T5_STRMB</name>
<dbReference type="InterPro" id="IPR046732">
    <property type="entry name" value="DUF6624"/>
</dbReference>
<dbReference type="EMBL" id="VOKX01000107">
    <property type="protein sequence ID" value="KAB7835527.1"/>
    <property type="molecule type" value="Genomic_DNA"/>
</dbReference>
<dbReference type="OrthoDB" id="22038at2"/>
<evidence type="ECO:0000313" key="1">
    <source>
        <dbReference type="EMBL" id="KAB7835527.1"/>
    </source>
</evidence>
<dbReference type="Proteomes" id="UP000327000">
    <property type="component" value="Unassembled WGS sequence"/>
</dbReference>
<proteinExistence type="predicted"/>
<organism evidence="1 2">
    <name type="scientific">Streptomyces mobaraensis</name>
    <name type="common">Streptoverticillium mobaraense</name>
    <dbReference type="NCBI Taxonomy" id="35621"/>
    <lineage>
        <taxon>Bacteria</taxon>
        <taxon>Bacillati</taxon>
        <taxon>Actinomycetota</taxon>
        <taxon>Actinomycetes</taxon>
        <taxon>Kitasatosporales</taxon>
        <taxon>Streptomycetaceae</taxon>
        <taxon>Streptomyces</taxon>
    </lineage>
</organism>
<accession>A0A5N5W2T5</accession>
<gene>
    <name evidence="1" type="ORF">FRZ00_26930</name>
</gene>
<evidence type="ECO:0000313" key="2">
    <source>
        <dbReference type="Proteomes" id="UP000327000"/>
    </source>
</evidence>
<sequence>MQRQGLAARCSTRHVVPTEGERWELVRWEQRAVSVMAPMLQSVEWPGVDVVGETGAEAAWWIALVCDRHTAFQMDARDALAAAVEEHRAPARHLAYLEDRLRMHEGAGPQLYGTQHRLFADGSVELYPVAQPDLLVQRRQHVGLPAAGYRQADLRLLSLTRGPHISSPARRPSR</sequence>